<dbReference type="EMBL" id="JASNJE010000005">
    <property type="protein sequence ID" value="MDK3072734.1"/>
    <property type="molecule type" value="Genomic_DNA"/>
</dbReference>
<evidence type="ECO:0000313" key="1">
    <source>
        <dbReference type="EMBL" id="MDK3072734.1"/>
    </source>
</evidence>
<proteinExistence type="predicted"/>
<gene>
    <name evidence="1" type="ORF">QO034_06400</name>
</gene>
<sequence>MKIEIEKAEYGGFRAVSETPPIHVVADTLPALRTAVLEAVAGMTEVMLDVSETAFLARNLADRWTRIQRRCPFRIGNGDACTHMTNPSWSADCEFEVCPFIQKSTGGKDARTQ</sequence>
<accession>A0ABT7FD35</accession>
<keyword evidence="2" id="KW-1185">Reference proteome</keyword>
<reference evidence="1 2" key="1">
    <citation type="submission" date="2023-05" db="EMBL/GenBank/DDBJ databases">
        <title>Sedimentitalea sp. nov. JM2-8.</title>
        <authorList>
            <person name="Huang J."/>
        </authorList>
    </citation>
    <scope>NUCLEOTIDE SEQUENCE [LARGE SCALE GENOMIC DNA]</scope>
    <source>
        <strain evidence="1 2">JM2-8</strain>
    </source>
</reference>
<name>A0ABT7FD35_9RHOB</name>
<evidence type="ECO:0000313" key="2">
    <source>
        <dbReference type="Proteomes" id="UP001227126"/>
    </source>
</evidence>
<dbReference type="Proteomes" id="UP001227126">
    <property type="component" value="Unassembled WGS sequence"/>
</dbReference>
<dbReference type="RefSeq" id="WP_284484669.1">
    <property type="nucleotide sequence ID" value="NZ_JASNJE010000005.1"/>
</dbReference>
<organism evidence="1 2">
    <name type="scientific">Sedimentitalea xiamensis</name>
    <dbReference type="NCBI Taxonomy" id="3050037"/>
    <lineage>
        <taxon>Bacteria</taxon>
        <taxon>Pseudomonadati</taxon>
        <taxon>Pseudomonadota</taxon>
        <taxon>Alphaproteobacteria</taxon>
        <taxon>Rhodobacterales</taxon>
        <taxon>Paracoccaceae</taxon>
        <taxon>Sedimentitalea</taxon>
    </lineage>
</organism>
<protein>
    <submittedName>
        <fullName evidence="1">Uncharacterized protein</fullName>
    </submittedName>
</protein>
<comment type="caution">
    <text evidence="1">The sequence shown here is derived from an EMBL/GenBank/DDBJ whole genome shotgun (WGS) entry which is preliminary data.</text>
</comment>